<reference evidence="7 9" key="1">
    <citation type="submission" date="2017-02" db="EMBL/GenBank/DDBJ databases">
        <title>Draft genome sequence of Moraxella caviae CCUG 355 type strain.</title>
        <authorList>
            <person name="Engstrom-Jakobsson H."/>
            <person name="Salva-Serra F."/>
            <person name="Thorell K."/>
            <person name="Gonzales-Siles L."/>
            <person name="Karlsson R."/>
            <person name="Boulund F."/>
            <person name="Engstrand L."/>
            <person name="Moore E."/>
        </authorList>
    </citation>
    <scope>NUCLEOTIDE SEQUENCE [LARGE SCALE GENOMIC DNA]</scope>
    <source>
        <strain evidence="7 9">CCUG 355</strain>
    </source>
</reference>
<keyword evidence="9" id="KW-1185">Reference proteome</keyword>
<dbReference type="SUPFAM" id="SSF53807">
    <property type="entry name" value="Helical backbone' metal receptor"/>
    <property type="match status" value="1"/>
</dbReference>
<name>A0A1T0A0I3_9GAMM</name>
<evidence type="ECO:0000256" key="4">
    <source>
        <dbReference type="ARBA" id="ARBA00022729"/>
    </source>
</evidence>
<proteinExistence type="inferred from homology"/>
<feature type="chain" id="PRO_5036026391" description="High-affinity zinc uptake system protein ZnuA" evidence="6">
    <location>
        <begin position="37"/>
        <end position="297"/>
    </location>
</feature>
<organism evidence="7 9">
    <name type="scientific">Moraxella caviae</name>
    <dbReference type="NCBI Taxonomy" id="34060"/>
    <lineage>
        <taxon>Bacteria</taxon>
        <taxon>Pseudomonadati</taxon>
        <taxon>Pseudomonadota</taxon>
        <taxon>Gammaproteobacteria</taxon>
        <taxon>Moraxellales</taxon>
        <taxon>Moraxellaceae</taxon>
        <taxon>Moraxella</taxon>
    </lineage>
</organism>
<sequence length="297" mass="32152">MKISSLIGFVKNKFVFKILSALLAAALGSTLHLAHAGTVSVSNYPLALLSNAVTKGVADAEVLLGTGDVGHHGELSPSGVKQVQDSDFVVWFGASLEQNLVNALSSAPNAIALLEFDAFERLPLRYVDGRAQADSLDTHLWLEPENAKAIVRALAVIHSYANPQNAVQYAKNAAEFERRMDRAVASVNRTKILPYWAYHDAYQYLERAAGLKFQGALTPDHHLAPKASQLKFLGDNRPQSVMCLAAQGKVSNGIRSKLGKLNVVVRQEDMSDGDEFIATWQALVSDLRACASGKLLD</sequence>
<keyword evidence="5" id="KW-0864">Zinc transport</keyword>
<dbReference type="EMBL" id="UGQE01000004">
    <property type="protein sequence ID" value="STZ13867.1"/>
    <property type="molecule type" value="Genomic_DNA"/>
</dbReference>
<evidence type="ECO:0000313" key="7">
    <source>
        <dbReference type="EMBL" id="OOR89256.1"/>
    </source>
</evidence>
<dbReference type="Gene3D" id="3.40.50.1980">
    <property type="entry name" value="Nitrogenase molybdenum iron protein domain"/>
    <property type="match status" value="1"/>
</dbReference>
<evidence type="ECO:0000313" key="10">
    <source>
        <dbReference type="Proteomes" id="UP000255279"/>
    </source>
</evidence>
<feature type="signal peptide" evidence="6">
    <location>
        <begin position="1"/>
        <end position="36"/>
    </location>
</feature>
<keyword evidence="5" id="KW-0406">Ion transport</keyword>
<evidence type="ECO:0000256" key="2">
    <source>
        <dbReference type="ARBA" id="ARBA00015915"/>
    </source>
</evidence>
<dbReference type="Pfam" id="PF01297">
    <property type="entry name" value="ZnuA"/>
    <property type="match status" value="1"/>
</dbReference>
<comment type="similarity">
    <text evidence="1">Belongs to the bacterial solute-binding protein 9 family.</text>
</comment>
<dbReference type="STRING" id="34060.B0181_07300"/>
<dbReference type="RefSeq" id="WP_078276854.1">
    <property type="nucleotide sequence ID" value="NZ_CAACXO010000021.1"/>
</dbReference>
<dbReference type="AlphaFoldDB" id="A0A1T0A0I3"/>
<evidence type="ECO:0000256" key="5">
    <source>
        <dbReference type="ARBA" id="ARBA00022906"/>
    </source>
</evidence>
<dbReference type="GO" id="GO:0046872">
    <property type="term" value="F:metal ion binding"/>
    <property type="evidence" value="ECO:0007669"/>
    <property type="project" value="InterPro"/>
</dbReference>
<evidence type="ECO:0000256" key="1">
    <source>
        <dbReference type="ARBA" id="ARBA00011028"/>
    </source>
</evidence>
<evidence type="ECO:0000256" key="3">
    <source>
        <dbReference type="ARBA" id="ARBA00022448"/>
    </source>
</evidence>
<dbReference type="EMBL" id="MUXU01000040">
    <property type="protein sequence ID" value="OOR89256.1"/>
    <property type="molecule type" value="Genomic_DNA"/>
</dbReference>
<dbReference type="PANTHER" id="PTHR42953:SF3">
    <property type="entry name" value="HIGH-AFFINITY ZINC UPTAKE SYSTEM PROTEIN ZNUA"/>
    <property type="match status" value="1"/>
</dbReference>
<dbReference type="InterPro" id="IPR006127">
    <property type="entry name" value="ZnuA-like"/>
</dbReference>
<evidence type="ECO:0000313" key="9">
    <source>
        <dbReference type="Proteomes" id="UP000190435"/>
    </source>
</evidence>
<gene>
    <name evidence="8" type="primary">znuA</name>
    <name evidence="7" type="ORF">B0181_07300</name>
    <name evidence="8" type="ORF">NCTC10293_01446</name>
</gene>
<dbReference type="PANTHER" id="PTHR42953">
    <property type="entry name" value="HIGH-AFFINITY ZINC UPTAKE SYSTEM PROTEIN ZNUA-RELATED"/>
    <property type="match status" value="1"/>
</dbReference>
<dbReference type="Proteomes" id="UP000255279">
    <property type="component" value="Unassembled WGS sequence"/>
</dbReference>
<keyword evidence="4 6" id="KW-0732">Signal</keyword>
<keyword evidence="3" id="KW-0813">Transport</keyword>
<dbReference type="GO" id="GO:0006829">
    <property type="term" value="P:zinc ion transport"/>
    <property type="evidence" value="ECO:0007669"/>
    <property type="project" value="UniProtKB-KW"/>
</dbReference>
<protein>
    <recommendedName>
        <fullName evidence="2">High-affinity zinc uptake system protein ZnuA</fullName>
    </recommendedName>
</protein>
<evidence type="ECO:0000256" key="6">
    <source>
        <dbReference type="SAM" id="SignalP"/>
    </source>
</evidence>
<accession>A0A1T0A0I3</accession>
<dbReference type="OrthoDB" id="7346865at2"/>
<reference evidence="8 10" key="2">
    <citation type="submission" date="2018-06" db="EMBL/GenBank/DDBJ databases">
        <authorList>
            <consortium name="Pathogen Informatics"/>
            <person name="Doyle S."/>
        </authorList>
    </citation>
    <scope>NUCLEOTIDE SEQUENCE [LARGE SCALE GENOMIC DNA]</scope>
    <source>
        <strain evidence="8 10">NCTC10293</strain>
    </source>
</reference>
<dbReference type="Proteomes" id="UP000190435">
    <property type="component" value="Unassembled WGS sequence"/>
</dbReference>
<evidence type="ECO:0000313" key="8">
    <source>
        <dbReference type="EMBL" id="STZ13867.1"/>
    </source>
</evidence>
<dbReference type="InterPro" id="IPR050492">
    <property type="entry name" value="Bact_metal-bind_prot9"/>
</dbReference>
<keyword evidence="5" id="KW-0862">Zinc</keyword>